<dbReference type="InterPro" id="IPR019285">
    <property type="entry name" value="DUF2336"/>
</dbReference>
<evidence type="ECO:0008006" key="3">
    <source>
        <dbReference type="Google" id="ProtNLM"/>
    </source>
</evidence>
<dbReference type="SUPFAM" id="SSF48371">
    <property type="entry name" value="ARM repeat"/>
    <property type="match status" value="1"/>
</dbReference>
<proteinExistence type="predicted"/>
<dbReference type="Proteomes" id="UP000231658">
    <property type="component" value="Unassembled WGS sequence"/>
</dbReference>
<protein>
    <recommendedName>
        <fullName evidence="3">DUF2336 domain-containing protein</fullName>
    </recommendedName>
</protein>
<keyword evidence="2" id="KW-1185">Reference proteome</keyword>
<sequence>MNNMKNTDTQLVEKSDLSYEEMQQLASHGNIEIRCQLAERRDLRPEILYFLAEDSEKEVRRRIALNPTTPRQADLLLARDQDENVRLDLTEKIAKLAPDVSAEERNKIKSLTYDALMVLSRDQATVVRQILAETLKDVADAPADVIMQLAKDMEVVVAGPVLQFSPVLSDDDLLQIISSSHAKGALNAISKRGGVSEVISDALIATNEESAIADLLANDSAQIREDALDLLAERAQDIQTWHAPLVRRPQLSTKAAKRMAHYLAKNLLSVLAERKDLPAEVISLIQVEVSKRIDGEEAAEEEEAEAEISPYDIAREMISKGELNEEQIMDWMDEANWPYVSAGLAVLAEVKTSTVKKIVSAQSGKGMMALAWKADLSPNLGESLQFKLAKIPVKNILKADKDGDFPLSEDELAWHLELFTS</sequence>
<dbReference type="InterPro" id="IPR016024">
    <property type="entry name" value="ARM-type_fold"/>
</dbReference>
<evidence type="ECO:0000313" key="1">
    <source>
        <dbReference type="EMBL" id="SCA56777.1"/>
    </source>
</evidence>
<gene>
    <name evidence="1" type="ORF">MTBPR1_30147</name>
</gene>
<reference evidence="1 2" key="1">
    <citation type="submission" date="2016-07" db="EMBL/GenBank/DDBJ databases">
        <authorList>
            <person name="Lefevre C.T."/>
        </authorList>
    </citation>
    <scope>NUCLEOTIDE SEQUENCE [LARGE SCALE GENOMIC DNA]</scope>
    <source>
        <strain evidence="1">PR1</strain>
    </source>
</reference>
<evidence type="ECO:0000313" key="2">
    <source>
        <dbReference type="Proteomes" id="UP000231658"/>
    </source>
</evidence>
<dbReference type="EMBL" id="FLYE01000023">
    <property type="protein sequence ID" value="SCA56777.1"/>
    <property type="molecule type" value="Genomic_DNA"/>
</dbReference>
<accession>A0A1C3RHM0</accession>
<dbReference type="OrthoDB" id="7888976at2"/>
<organism evidence="1 2">
    <name type="scientific">Candidatus Terasakiella magnetica</name>
    <dbReference type="NCBI Taxonomy" id="1867952"/>
    <lineage>
        <taxon>Bacteria</taxon>
        <taxon>Pseudomonadati</taxon>
        <taxon>Pseudomonadota</taxon>
        <taxon>Alphaproteobacteria</taxon>
        <taxon>Rhodospirillales</taxon>
        <taxon>Terasakiellaceae</taxon>
        <taxon>Terasakiella</taxon>
    </lineage>
</organism>
<dbReference type="Pfam" id="PF10098">
    <property type="entry name" value="DUF2336"/>
    <property type="match status" value="1"/>
</dbReference>
<dbReference type="STRING" id="1867952.MTBPR1_30147"/>
<dbReference type="AlphaFoldDB" id="A0A1C3RHM0"/>
<name>A0A1C3RHM0_9PROT</name>